<dbReference type="Gene3D" id="3.90.1200.10">
    <property type="match status" value="1"/>
</dbReference>
<evidence type="ECO:0000313" key="3">
    <source>
        <dbReference type="Proteomes" id="UP000027746"/>
    </source>
</evidence>
<dbReference type="GeneID" id="68868061"/>
<keyword evidence="2" id="KW-0808">Transferase</keyword>
<dbReference type="Pfam" id="PF01636">
    <property type="entry name" value="APH"/>
    <property type="match status" value="1"/>
</dbReference>
<evidence type="ECO:0000259" key="1">
    <source>
        <dbReference type="Pfam" id="PF01636"/>
    </source>
</evidence>
<gene>
    <name evidence="2" type="ORF">SUH3_09940</name>
</gene>
<evidence type="ECO:0000313" key="2">
    <source>
        <dbReference type="EMBL" id="KEJ97085.1"/>
    </source>
</evidence>
<proteinExistence type="predicted"/>
<feature type="domain" description="Aminoglycoside phosphotransferase" evidence="1">
    <location>
        <begin position="24"/>
        <end position="249"/>
    </location>
</feature>
<protein>
    <submittedName>
        <fullName evidence="2">Aminoglycoside phosphotransferase</fullName>
    </submittedName>
</protein>
<dbReference type="GO" id="GO:0016740">
    <property type="term" value="F:transferase activity"/>
    <property type="evidence" value="ECO:0007669"/>
    <property type="project" value="UniProtKB-KW"/>
</dbReference>
<reference evidence="2 3" key="1">
    <citation type="submission" date="2014-01" db="EMBL/GenBank/DDBJ databases">
        <title>Sulfitobacter sp. H3 (MCCC 1A00686) Genome Sequencing.</title>
        <authorList>
            <person name="Lai Q."/>
            <person name="Hong Z."/>
        </authorList>
    </citation>
    <scope>NUCLEOTIDE SEQUENCE [LARGE SCALE GENOMIC DNA]</scope>
    <source>
        <strain evidence="2 3">H3</strain>
    </source>
</reference>
<dbReference type="SUPFAM" id="SSF56112">
    <property type="entry name" value="Protein kinase-like (PK-like)"/>
    <property type="match status" value="1"/>
</dbReference>
<dbReference type="InterPro" id="IPR002575">
    <property type="entry name" value="Aminoglycoside_PTrfase"/>
</dbReference>
<dbReference type="OrthoDB" id="9809275at2"/>
<dbReference type="InterPro" id="IPR011009">
    <property type="entry name" value="Kinase-like_dom_sf"/>
</dbReference>
<dbReference type="RefSeq" id="WP_037922715.1">
    <property type="nucleotide sequence ID" value="NZ_CP054599.1"/>
</dbReference>
<dbReference type="Gene3D" id="3.30.200.20">
    <property type="entry name" value="Phosphorylase Kinase, domain 1"/>
    <property type="match status" value="1"/>
</dbReference>
<accession>A0A073J5N0</accession>
<dbReference type="EMBL" id="JAMD01000002">
    <property type="protein sequence ID" value="KEJ97085.1"/>
    <property type="molecule type" value="Genomic_DNA"/>
</dbReference>
<organism evidence="2 3">
    <name type="scientific">Pseudosulfitobacter pseudonitzschiae</name>
    <dbReference type="NCBI Taxonomy" id="1402135"/>
    <lineage>
        <taxon>Bacteria</taxon>
        <taxon>Pseudomonadati</taxon>
        <taxon>Pseudomonadota</taxon>
        <taxon>Alphaproteobacteria</taxon>
        <taxon>Rhodobacterales</taxon>
        <taxon>Roseobacteraceae</taxon>
        <taxon>Pseudosulfitobacter</taxon>
    </lineage>
</organism>
<keyword evidence="3" id="KW-1185">Reference proteome</keyword>
<sequence>MIDRTTHLAQFIAAAGWQNAARTTVAGDASNRRYDRLAMPAGNTAILMDAPPDKGEDVRPFVRIASFLRTQGLSAPEILAQEERHGFLLLEDLGDDLFARVIPRDASLEVPLYEAATDVLIALHKATPPTLAPYDADTMTPLAALAFDWYQAGATGAVQAAEKTAFCAGFHAALVPLDTTPSVLIQRDYHAENLLWLQQREGIARVGLLDFQDAMAGHPAYDLVSILQDARRDVPAEVEAQMIARYIAASPQDATAFARAYALLGLQRNLRILGVFARLCIRDGKAHYVDLIPRVWGHIQTNLKHPDVAPLADLLAGLPAPDPEILNRIKSQCATPP</sequence>
<comment type="caution">
    <text evidence="2">The sequence shown here is derived from an EMBL/GenBank/DDBJ whole genome shotgun (WGS) entry which is preliminary data.</text>
</comment>
<dbReference type="Proteomes" id="UP000027746">
    <property type="component" value="Unassembled WGS sequence"/>
</dbReference>
<dbReference type="AlphaFoldDB" id="A0A073J5N0"/>
<name>A0A073J5N0_9RHOB</name>